<sequence length="182" mass="20519">MSESVAILFDPANPQHTALIPAFADIHIACIETDHMIANFTPPLKRDVIIAWWNDRVADVVDGKRLIFMVFAQDGEGQDQLAGYVILYRPLIEDGPFRAFVEKLLVSPNFRHRGLARKLMEKLDAEAKIRGQTLLMVDTETGSPAESIYPKFGYIRLGVIPNYGISPKDGSLMPETFFWKQL</sequence>
<accession>A0AAD6SZ94</accession>
<dbReference type="SUPFAM" id="SSF55729">
    <property type="entry name" value="Acyl-CoA N-acyltransferases (Nat)"/>
    <property type="match status" value="1"/>
</dbReference>
<dbReference type="AlphaFoldDB" id="A0AAD6SZ94"/>
<dbReference type="GO" id="GO:0016747">
    <property type="term" value="F:acyltransferase activity, transferring groups other than amino-acyl groups"/>
    <property type="evidence" value="ECO:0007669"/>
    <property type="project" value="InterPro"/>
</dbReference>
<dbReference type="Gene3D" id="3.40.630.30">
    <property type="match status" value="1"/>
</dbReference>
<protein>
    <submittedName>
        <fullName evidence="2">Acyl-CoA N-acyltransferase</fullName>
    </submittedName>
</protein>
<evidence type="ECO:0000313" key="2">
    <source>
        <dbReference type="EMBL" id="KAJ7036781.1"/>
    </source>
</evidence>
<keyword evidence="3" id="KW-1185">Reference proteome</keyword>
<organism evidence="2 3">
    <name type="scientific">Mycena alexandri</name>
    <dbReference type="NCBI Taxonomy" id="1745969"/>
    <lineage>
        <taxon>Eukaryota</taxon>
        <taxon>Fungi</taxon>
        <taxon>Dikarya</taxon>
        <taxon>Basidiomycota</taxon>
        <taxon>Agaricomycotina</taxon>
        <taxon>Agaricomycetes</taxon>
        <taxon>Agaricomycetidae</taxon>
        <taxon>Agaricales</taxon>
        <taxon>Marasmiineae</taxon>
        <taxon>Mycenaceae</taxon>
        <taxon>Mycena</taxon>
    </lineage>
</organism>
<dbReference type="InterPro" id="IPR016181">
    <property type="entry name" value="Acyl_CoA_acyltransferase"/>
</dbReference>
<proteinExistence type="predicted"/>
<evidence type="ECO:0000259" key="1">
    <source>
        <dbReference type="PROSITE" id="PS51186"/>
    </source>
</evidence>
<gene>
    <name evidence="2" type="ORF">C8F04DRAFT_1094375</name>
</gene>
<evidence type="ECO:0000313" key="3">
    <source>
        <dbReference type="Proteomes" id="UP001218188"/>
    </source>
</evidence>
<dbReference type="Pfam" id="PF00583">
    <property type="entry name" value="Acetyltransf_1"/>
    <property type="match status" value="1"/>
</dbReference>
<reference evidence="2" key="1">
    <citation type="submission" date="2023-03" db="EMBL/GenBank/DDBJ databases">
        <title>Massive genome expansion in bonnet fungi (Mycena s.s.) driven by repeated elements and novel gene families across ecological guilds.</title>
        <authorList>
            <consortium name="Lawrence Berkeley National Laboratory"/>
            <person name="Harder C.B."/>
            <person name="Miyauchi S."/>
            <person name="Viragh M."/>
            <person name="Kuo A."/>
            <person name="Thoen E."/>
            <person name="Andreopoulos B."/>
            <person name="Lu D."/>
            <person name="Skrede I."/>
            <person name="Drula E."/>
            <person name="Henrissat B."/>
            <person name="Morin E."/>
            <person name="Kohler A."/>
            <person name="Barry K."/>
            <person name="LaButti K."/>
            <person name="Morin E."/>
            <person name="Salamov A."/>
            <person name="Lipzen A."/>
            <person name="Mereny Z."/>
            <person name="Hegedus B."/>
            <person name="Baldrian P."/>
            <person name="Stursova M."/>
            <person name="Weitz H."/>
            <person name="Taylor A."/>
            <person name="Grigoriev I.V."/>
            <person name="Nagy L.G."/>
            <person name="Martin F."/>
            <person name="Kauserud H."/>
        </authorList>
    </citation>
    <scope>NUCLEOTIDE SEQUENCE</scope>
    <source>
        <strain evidence="2">CBHHK200</strain>
    </source>
</reference>
<name>A0AAD6SZ94_9AGAR</name>
<dbReference type="InterPro" id="IPR000182">
    <property type="entry name" value="GNAT_dom"/>
</dbReference>
<dbReference type="EMBL" id="JARJCM010000041">
    <property type="protein sequence ID" value="KAJ7036781.1"/>
    <property type="molecule type" value="Genomic_DNA"/>
</dbReference>
<feature type="domain" description="N-acetyltransferase" evidence="1">
    <location>
        <begin position="7"/>
        <end position="182"/>
    </location>
</feature>
<dbReference type="CDD" id="cd04301">
    <property type="entry name" value="NAT_SF"/>
    <property type="match status" value="1"/>
</dbReference>
<comment type="caution">
    <text evidence="2">The sequence shown here is derived from an EMBL/GenBank/DDBJ whole genome shotgun (WGS) entry which is preliminary data.</text>
</comment>
<dbReference type="Proteomes" id="UP001218188">
    <property type="component" value="Unassembled WGS sequence"/>
</dbReference>
<dbReference type="PROSITE" id="PS51186">
    <property type="entry name" value="GNAT"/>
    <property type="match status" value="1"/>
</dbReference>